<comment type="caution">
    <text evidence="11">The sequence shown here is derived from an EMBL/GenBank/DDBJ whole genome shotgun (WGS) entry which is preliminary data.</text>
</comment>
<dbReference type="GO" id="GO:0043235">
    <property type="term" value="C:receptor complex"/>
    <property type="evidence" value="ECO:0007669"/>
    <property type="project" value="TreeGrafter"/>
</dbReference>
<protein>
    <submittedName>
        <fullName evidence="11">Uncharacterized protein</fullName>
    </submittedName>
</protein>
<feature type="domain" description="TNFR-Cys" evidence="10">
    <location>
        <begin position="123"/>
        <end position="164"/>
    </location>
</feature>
<evidence type="ECO:0000313" key="11">
    <source>
        <dbReference type="EMBL" id="KAB5586850.1"/>
    </source>
</evidence>
<evidence type="ECO:0000256" key="3">
    <source>
        <dbReference type="ARBA" id="ARBA00022737"/>
    </source>
</evidence>
<dbReference type="SUPFAM" id="SSF57586">
    <property type="entry name" value="TNF receptor-like"/>
    <property type="match status" value="2"/>
</dbReference>
<dbReference type="Pfam" id="PF00531">
    <property type="entry name" value="Death"/>
    <property type="match status" value="1"/>
</dbReference>
<reference evidence="11 12" key="1">
    <citation type="submission" date="2019-06" db="EMBL/GenBank/DDBJ databases">
        <title>A chromosome-scale genome assembly of the striped catfish, Pangasianodon hypophthalmus.</title>
        <authorList>
            <person name="Wen M."/>
            <person name="Zahm M."/>
            <person name="Roques C."/>
            <person name="Cabau C."/>
            <person name="Klopp C."/>
            <person name="Donnadieu C."/>
            <person name="Jouanno E."/>
            <person name="Avarre J.-C."/>
            <person name="Campet M."/>
            <person name="Ha T.T.T."/>
            <person name="Dugue R."/>
            <person name="Lampietro C."/>
            <person name="Louis A."/>
            <person name="Herpin A."/>
            <person name="Echchiki A."/>
            <person name="Berthelot C."/>
            <person name="Parey E."/>
            <person name="Roest-Crollius H."/>
            <person name="Braasch I."/>
            <person name="Postlethwait J."/>
            <person name="Bobe J."/>
            <person name="Montfort J."/>
            <person name="Bouchez O."/>
            <person name="Begum T."/>
            <person name="Schartl M."/>
            <person name="Guiguen Y."/>
        </authorList>
    </citation>
    <scope>NUCLEOTIDE SEQUENCE [LARGE SCALE GENOMIC DNA]</scope>
    <source>
        <strain evidence="11 12">Indonesia</strain>
        <tissue evidence="11">Blood</tissue>
    </source>
</reference>
<dbReference type="SMART" id="SM00208">
    <property type="entry name" value="TNFR"/>
    <property type="match status" value="3"/>
</dbReference>
<feature type="domain" description="TNFR-Cys" evidence="10">
    <location>
        <begin position="79"/>
        <end position="122"/>
    </location>
</feature>
<feature type="signal peptide" evidence="8">
    <location>
        <begin position="1"/>
        <end position="30"/>
    </location>
</feature>
<organism evidence="11 12">
    <name type="scientific">Pangasianodon hypophthalmus</name>
    <name type="common">Striped catfish</name>
    <name type="synonym">Helicophagus hypophthalmus</name>
    <dbReference type="NCBI Taxonomy" id="310915"/>
    <lineage>
        <taxon>Eukaryota</taxon>
        <taxon>Metazoa</taxon>
        <taxon>Chordata</taxon>
        <taxon>Craniata</taxon>
        <taxon>Vertebrata</taxon>
        <taxon>Euteleostomi</taxon>
        <taxon>Actinopterygii</taxon>
        <taxon>Neopterygii</taxon>
        <taxon>Teleostei</taxon>
        <taxon>Ostariophysi</taxon>
        <taxon>Siluriformes</taxon>
        <taxon>Pangasiidae</taxon>
        <taxon>Pangasianodon</taxon>
    </lineage>
</organism>
<keyword evidence="7" id="KW-0472">Membrane</keyword>
<dbReference type="InterPro" id="IPR001368">
    <property type="entry name" value="TNFR/NGFR_Cys_rich_reg"/>
</dbReference>
<dbReference type="Proteomes" id="UP000327468">
    <property type="component" value="Chromosome 1"/>
</dbReference>
<dbReference type="PROSITE" id="PS50050">
    <property type="entry name" value="TNFR_NGFR_2"/>
    <property type="match status" value="2"/>
</dbReference>
<dbReference type="Gene3D" id="2.10.50.10">
    <property type="entry name" value="Tumor Necrosis Factor Receptor, subunit A, domain 2"/>
    <property type="match status" value="3"/>
</dbReference>
<evidence type="ECO:0000259" key="10">
    <source>
        <dbReference type="PROSITE" id="PS50050"/>
    </source>
</evidence>
<dbReference type="GO" id="GO:0045121">
    <property type="term" value="C:membrane raft"/>
    <property type="evidence" value="ECO:0007669"/>
    <property type="project" value="TreeGrafter"/>
</dbReference>
<comment type="caution">
    <text evidence="6">Lacks conserved residue(s) required for the propagation of feature annotation.</text>
</comment>
<feature type="disulfide bond" evidence="6">
    <location>
        <begin position="80"/>
        <end position="95"/>
    </location>
</feature>
<evidence type="ECO:0000256" key="5">
    <source>
        <dbReference type="ARBA" id="ARBA00023180"/>
    </source>
</evidence>
<dbReference type="GO" id="GO:0006954">
    <property type="term" value="P:inflammatory response"/>
    <property type="evidence" value="ECO:0007669"/>
    <property type="project" value="TreeGrafter"/>
</dbReference>
<dbReference type="GO" id="GO:0043120">
    <property type="term" value="F:tumor necrosis factor binding"/>
    <property type="evidence" value="ECO:0007669"/>
    <property type="project" value="TreeGrafter"/>
</dbReference>
<name>A0A5N5Q4G6_PANHP</name>
<feature type="chain" id="PRO_5024274736" evidence="8">
    <location>
        <begin position="31"/>
        <end position="391"/>
    </location>
</feature>
<dbReference type="SMART" id="SM00005">
    <property type="entry name" value="DEATH"/>
    <property type="match status" value="1"/>
</dbReference>
<keyword evidence="2 8" id="KW-0732">Signal</keyword>
<feature type="disulfide bond" evidence="6">
    <location>
        <begin position="143"/>
        <end position="156"/>
    </location>
</feature>
<feature type="repeat" description="TNFR-Cys" evidence="6">
    <location>
        <begin position="79"/>
        <end position="122"/>
    </location>
</feature>
<keyword evidence="7" id="KW-0812">Transmembrane</keyword>
<keyword evidence="7" id="KW-1133">Transmembrane helix</keyword>
<keyword evidence="5" id="KW-0325">Glycoprotein</keyword>
<dbReference type="GO" id="GO:0006915">
    <property type="term" value="P:apoptotic process"/>
    <property type="evidence" value="ECO:0007669"/>
    <property type="project" value="UniProtKB-KW"/>
</dbReference>
<dbReference type="GO" id="GO:0005031">
    <property type="term" value="F:tumor necrosis factor receptor activity"/>
    <property type="evidence" value="ECO:0007669"/>
    <property type="project" value="TreeGrafter"/>
</dbReference>
<dbReference type="PROSITE" id="PS50017">
    <property type="entry name" value="DEATH_DOMAIN"/>
    <property type="match status" value="1"/>
</dbReference>
<dbReference type="EMBL" id="VFJC01000002">
    <property type="protein sequence ID" value="KAB5586850.1"/>
    <property type="molecule type" value="Genomic_DNA"/>
</dbReference>
<feature type="repeat" description="TNFR-Cys" evidence="6">
    <location>
        <begin position="123"/>
        <end position="164"/>
    </location>
</feature>
<dbReference type="OrthoDB" id="9408020at2759"/>
<feature type="disulfide bond" evidence="6">
    <location>
        <begin position="146"/>
        <end position="164"/>
    </location>
</feature>
<feature type="domain" description="Death" evidence="9">
    <location>
        <begin position="300"/>
        <end position="390"/>
    </location>
</feature>
<dbReference type="PANTHER" id="PTHR46861:SF1">
    <property type="entry name" value="TUMOR NECROSIS FACTOR RECEPTOR SUPERFAMILY MEMBER 1A"/>
    <property type="match status" value="1"/>
</dbReference>
<dbReference type="InterPro" id="IPR000488">
    <property type="entry name" value="Death_dom"/>
</dbReference>
<keyword evidence="12" id="KW-1185">Reference proteome</keyword>
<accession>A0A5N5Q4G6</accession>
<evidence type="ECO:0000256" key="4">
    <source>
        <dbReference type="ARBA" id="ARBA00023157"/>
    </source>
</evidence>
<dbReference type="InterPro" id="IPR011029">
    <property type="entry name" value="DEATH-like_dom_sf"/>
</dbReference>
<gene>
    <name evidence="11" type="ORF">PHYPO_G00006220</name>
</gene>
<sequence>METRHHTGKWKKICVPYILVLLTVLRQCDATEEQNNFNNSVSCLENEYSHNGFCCDKCPPGFKLIETCPGQGLRSDCRKCSTGTYQDNMNHYRNCFSCRKPCDSDYNEIEIKPCTNKQDRICGCKKGYYKNVVDEITMSCLACRKCGDGEREISPCNGQTNTVCDCKYNHYRVARGICAQCKNCSSNCIDLCSPHVKTTMDPNSHTPGSHFQTTFILVGLCLCAVFGLLCIISFYNGFNHWKKRKQTLYSESPVSCDPEKQVEKRETHTCLQSKEDESSLLAVQTDSVLPDCVPREVKTHEFIYFVLDIVPVSRFKELVRRLNVSEQDIDRAERDNRAFADAQYQMLMIWVESGTGGGKSVLPRPLLQECVDRLKDMNLNSCAESIEDKYA</sequence>
<dbReference type="AlphaFoldDB" id="A0A5N5Q4G6"/>
<evidence type="ECO:0000256" key="7">
    <source>
        <dbReference type="SAM" id="Phobius"/>
    </source>
</evidence>
<evidence type="ECO:0000256" key="6">
    <source>
        <dbReference type="PROSITE-ProRule" id="PRU00206"/>
    </source>
</evidence>
<keyword evidence="3" id="KW-0677">Repeat</keyword>
<dbReference type="SUPFAM" id="SSF47986">
    <property type="entry name" value="DEATH domain"/>
    <property type="match status" value="1"/>
</dbReference>
<dbReference type="Pfam" id="PF00020">
    <property type="entry name" value="TNFR_c6"/>
    <property type="match status" value="2"/>
</dbReference>
<evidence type="ECO:0000256" key="1">
    <source>
        <dbReference type="ARBA" id="ARBA00022703"/>
    </source>
</evidence>
<evidence type="ECO:0000256" key="2">
    <source>
        <dbReference type="ARBA" id="ARBA00022729"/>
    </source>
</evidence>
<feature type="transmembrane region" description="Helical" evidence="7">
    <location>
        <begin position="215"/>
        <end position="235"/>
    </location>
</feature>
<dbReference type="PROSITE" id="PS00652">
    <property type="entry name" value="TNFR_NGFR_1"/>
    <property type="match status" value="1"/>
</dbReference>
<proteinExistence type="predicted"/>
<evidence type="ECO:0000256" key="8">
    <source>
        <dbReference type="SAM" id="SignalP"/>
    </source>
</evidence>
<keyword evidence="1" id="KW-0053">Apoptosis</keyword>
<dbReference type="InterPro" id="IPR052493">
    <property type="entry name" value="TNFRSF1A"/>
</dbReference>
<evidence type="ECO:0000313" key="12">
    <source>
        <dbReference type="Proteomes" id="UP000327468"/>
    </source>
</evidence>
<keyword evidence="4 6" id="KW-1015">Disulfide bond</keyword>
<evidence type="ECO:0000259" key="9">
    <source>
        <dbReference type="PROSITE" id="PS50017"/>
    </source>
</evidence>
<dbReference type="PANTHER" id="PTHR46861">
    <property type="entry name" value="TUMOR NECROSIS FACTOR RECEPTOR SUPERFAMILY MEMBER 1A"/>
    <property type="match status" value="1"/>
</dbReference>
<dbReference type="Gene3D" id="1.10.533.10">
    <property type="entry name" value="Death Domain, Fas"/>
    <property type="match status" value="1"/>
</dbReference>